<keyword evidence="2 4" id="KW-0819">tRNA processing</keyword>
<evidence type="ECO:0000256" key="1">
    <source>
        <dbReference type="ARBA" id="ARBA00009375"/>
    </source>
</evidence>
<evidence type="ECO:0000313" key="7">
    <source>
        <dbReference type="EMBL" id="MBF6057307.1"/>
    </source>
</evidence>
<evidence type="ECO:0000259" key="6">
    <source>
        <dbReference type="Pfam" id="PF01416"/>
    </source>
</evidence>
<gene>
    <name evidence="4 7" type="primary">truA</name>
    <name evidence="7" type="ORF">H8792_003040</name>
</gene>
<name>A0ABS0BTZ1_9GAMM</name>
<accession>A0ABS0BTZ1</accession>
<dbReference type="Pfam" id="PF01416">
    <property type="entry name" value="PseudoU_synth_1"/>
    <property type="match status" value="2"/>
</dbReference>
<sequence>MRIALGIEYQGTRYCGWQRQGHCDSVQGNLEMALSCIAAHEISLFCAGRTDTGVHAIGQVVHFETESQRPAKAWVEGTNTQLPGDIRVVWAKEMDSEFHARFSAVARQYRYVIFNRSVHSAVLANRVTWEPYLLDEARMHAAAQALIGEQDFSAFRAAACQASHARREVQKVAVSRRGDMVFIDIQANAFLHHMVRNISGTLIKIGKGHEDVNWVTELLASKDRTLAAPTAPADGLYFVNAFYPSEFAIPQQPLNEILWQ</sequence>
<organism evidence="7 8">
    <name type="scientific">Thiomicrorhabdus heinhorstiae</name>
    <dbReference type="NCBI Taxonomy" id="2748010"/>
    <lineage>
        <taxon>Bacteria</taxon>
        <taxon>Pseudomonadati</taxon>
        <taxon>Pseudomonadota</taxon>
        <taxon>Gammaproteobacteria</taxon>
        <taxon>Thiotrichales</taxon>
        <taxon>Piscirickettsiaceae</taxon>
        <taxon>Thiomicrorhabdus</taxon>
    </lineage>
</organism>
<feature type="binding site" evidence="4">
    <location>
        <position position="109"/>
    </location>
    <ligand>
        <name>substrate</name>
    </ligand>
</feature>
<feature type="domain" description="Pseudouridine synthase I TruA alpha/beta" evidence="6">
    <location>
        <begin position="142"/>
        <end position="244"/>
    </location>
</feature>
<dbReference type="InterPro" id="IPR020097">
    <property type="entry name" value="PsdUridine_synth_TruA_a/b_dom"/>
</dbReference>
<feature type="active site" description="Nucleophile" evidence="4">
    <location>
        <position position="51"/>
    </location>
</feature>
<evidence type="ECO:0000256" key="3">
    <source>
        <dbReference type="ARBA" id="ARBA00023235"/>
    </source>
</evidence>
<keyword evidence="8" id="KW-1185">Reference proteome</keyword>
<dbReference type="SUPFAM" id="SSF55120">
    <property type="entry name" value="Pseudouridine synthase"/>
    <property type="match status" value="1"/>
</dbReference>
<dbReference type="Gene3D" id="3.30.70.580">
    <property type="entry name" value="Pseudouridine synthase I, catalytic domain, N-terminal subdomain"/>
    <property type="match status" value="1"/>
</dbReference>
<dbReference type="InterPro" id="IPR020094">
    <property type="entry name" value="TruA/RsuA/RluB/E/F_N"/>
</dbReference>
<dbReference type="NCBIfam" id="TIGR00071">
    <property type="entry name" value="hisT_truA"/>
    <property type="match status" value="1"/>
</dbReference>
<comment type="function">
    <text evidence="4">Formation of pseudouridine at positions 38, 39 and 40 in the anticodon stem and loop of transfer RNAs.</text>
</comment>
<dbReference type="PANTHER" id="PTHR11142:SF0">
    <property type="entry name" value="TRNA PSEUDOURIDINE SYNTHASE-LIKE 1"/>
    <property type="match status" value="1"/>
</dbReference>
<comment type="similarity">
    <text evidence="1 4 5">Belongs to the tRNA pseudouridine synthase TruA family.</text>
</comment>
<keyword evidence="3 4" id="KW-0413">Isomerase</keyword>
<dbReference type="HAMAP" id="MF_00171">
    <property type="entry name" value="TruA"/>
    <property type="match status" value="1"/>
</dbReference>
<dbReference type="Proteomes" id="UP001193680">
    <property type="component" value="Unassembled WGS sequence"/>
</dbReference>
<dbReference type="InterPro" id="IPR001406">
    <property type="entry name" value="PsdUridine_synth_TruA"/>
</dbReference>
<evidence type="ECO:0000256" key="5">
    <source>
        <dbReference type="RuleBase" id="RU003792"/>
    </source>
</evidence>
<comment type="caution">
    <text evidence="7">The sequence shown here is derived from an EMBL/GenBank/DDBJ whole genome shotgun (WGS) entry which is preliminary data.</text>
</comment>
<reference evidence="7 8" key="1">
    <citation type="submission" date="2020-11" db="EMBL/GenBank/DDBJ databases">
        <title>Sulfur oxidizing isolate from Hospital Hole Sinkhole.</title>
        <authorList>
            <person name="Scott K.M."/>
        </authorList>
    </citation>
    <scope>NUCLEOTIDE SEQUENCE [LARGE SCALE GENOMIC DNA]</scope>
    <source>
        <strain evidence="7 8">HH1</strain>
    </source>
</reference>
<dbReference type="EMBL" id="JACBGI020000003">
    <property type="protein sequence ID" value="MBF6057307.1"/>
    <property type="molecule type" value="Genomic_DNA"/>
</dbReference>
<comment type="catalytic activity">
    <reaction evidence="4 5">
        <text>uridine(38/39/40) in tRNA = pseudouridine(38/39/40) in tRNA</text>
        <dbReference type="Rhea" id="RHEA:22376"/>
        <dbReference type="Rhea" id="RHEA-COMP:10085"/>
        <dbReference type="Rhea" id="RHEA-COMP:10087"/>
        <dbReference type="ChEBI" id="CHEBI:65314"/>
        <dbReference type="ChEBI" id="CHEBI:65315"/>
        <dbReference type="EC" id="5.4.99.12"/>
    </reaction>
</comment>
<dbReference type="InterPro" id="IPR020103">
    <property type="entry name" value="PsdUridine_synth_cat_dom_sf"/>
</dbReference>
<evidence type="ECO:0000313" key="8">
    <source>
        <dbReference type="Proteomes" id="UP001193680"/>
    </source>
</evidence>
<feature type="domain" description="Pseudouridine synthase I TruA alpha/beta" evidence="6">
    <location>
        <begin position="8"/>
        <end position="102"/>
    </location>
</feature>
<dbReference type="RefSeq" id="WP_185977459.1">
    <property type="nucleotide sequence ID" value="NZ_JACBGI020000003.1"/>
</dbReference>
<proteinExistence type="inferred from homology"/>
<comment type="subunit">
    <text evidence="4">Homodimer.</text>
</comment>
<protein>
    <recommendedName>
        <fullName evidence="4">tRNA pseudouridine synthase A</fullName>
        <ecNumber evidence="4">5.4.99.12</ecNumber>
    </recommendedName>
    <alternativeName>
        <fullName evidence="4">tRNA pseudouridine(38-40) synthase</fullName>
    </alternativeName>
    <alternativeName>
        <fullName evidence="4">tRNA pseudouridylate synthase I</fullName>
    </alternativeName>
    <alternativeName>
        <fullName evidence="4">tRNA-uridine isomerase I</fullName>
    </alternativeName>
</protein>
<dbReference type="CDD" id="cd02570">
    <property type="entry name" value="PseudoU_synth_EcTruA"/>
    <property type="match status" value="1"/>
</dbReference>
<dbReference type="InterPro" id="IPR020095">
    <property type="entry name" value="PsdUridine_synth_TruA_C"/>
</dbReference>
<dbReference type="EC" id="5.4.99.12" evidence="4"/>
<evidence type="ECO:0000256" key="2">
    <source>
        <dbReference type="ARBA" id="ARBA00022694"/>
    </source>
</evidence>
<evidence type="ECO:0000256" key="4">
    <source>
        <dbReference type="HAMAP-Rule" id="MF_00171"/>
    </source>
</evidence>
<dbReference type="GO" id="GO:0160147">
    <property type="term" value="F:tRNA pseudouridine(38-40) synthase activity"/>
    <property type="evidence" value="ECO:0007669"/>
    <property type="project" value="UniProtKB-EC"/>
</dbReference>
<comment type="caution">
    <text evidence="4">Lacks conserved residue(s) required for the propagation of feature annotation.</text>
</comment>
<dbReference type="Gene3D" id="3.30.70.660">
    <property type="entry name" value="Pseudouridine synthase I, catalytic domain, C-terminal subdomain"/>
    <property type="match status" value="1"/>
</dbReference>
<dbReference type="PIRSF" id="PIRSF001430">
    <property type="entry name" value="tRNA_psdUrid_synth"/>
    <property type="match status" value="1"/>
</dbReference>
<dbReference type="PANTHER" id="PTHR11142">
    <property type="entry name" value="PSEUDOURIDYLATE SYNTHASE"/>
    <property type="match status" value="1"/>
</dbReference>